<evidence type="ECO:0000313" key="4">
    <source>
        <dbReference type="Proteomes" id="UP000004310"/>
    </source>
</evidence>
<dbReference type="Proteomes" id="UP000004310">
    <property type="component" value="Unassembled WGS sequence"/>
</dbReference>
<accession>Q0G4Q6</accession>
<dbReference type="eggNOG" id="COG4963">
    <property type="taxonomic scope" value="Bacteria"/>
</dbReference>
<keyword evidence="4" id="KW-1185">Reference proteome</keyword>
<comment type="caution">
    <text evidence="3">The sequence shown here is derived from an EMBL/GenBank/DDBJ whole genome shotgun (WGS) entry which is preliminary data.</text>
</comment>
<dbReference type="SUPFAM" id="SSF52172">
    <property type="entry name" value="CheY-like"/>
    <property type="match status" value="1"/>
</dbReference>
<keyword evidence="2" id="KW-0067">ATP-binding</keyword>
<dbReference type="EMBL" id="AATP01000001">
    <property type="protein sequence ID" value="EAU43358.1"/>
    <property type="molecule type" value="Genomic_DNA"/>
</dbReference>
<dbReference type="GO" id="GO:0009898">
    <property type="term" value="C:cytoplasmic side of plasma membrane"/>
    <property type="evidence" value="ECO:0007669"/>
    <property type="project" value="TreeGrafter"/>
</dbReference>
<evidence type="ECO:0000313" key="3">
    <source>
        <dbReference type="EMBL" id="EAU43358.1"/>
    </source>
</evidence>
<dbReference type="HOGENOM" id="CLU_033160_0_0_5"/>
<dbReference type="InterPro" id="IPR027417">
    <property type="entry name" value="P-loop_NTPase"/>
</dbReference>
<dbReference type="AlphaFoldDB" id="Q0G4Q6"/>
<dbReference type="STRING" id="217511.GCA_001463845_00940"/>
<protein>
    <submittedName>
        <fullName evidence="3">Pilus assembly protein, response regulator protein</fullName>
    </submittedName>
</protein>
<sequence>MVNRSEHQAAETAEDFDSAEVVENVRPIPRVSIQAFCESDAVCATLQNAAKDRRVAKANFKVNMGGHRAALDHFSSSPTPNLVIIETRMDPVELMEALDRLADVCDPGSKVVVIGHFNDVHLYRELMRCGISEYLVAPISLADVIGAISDIFTAENAEPLGRSIAFLGARGGVGSSTVAHNVAWSISQLFEIEVILADCDLAFGTANIDFDRDPPQGMFEALTSYEEMDETLLDRLLSKCGEHLSLLTAPSTLDRTYEFDLEAYRILIETAQRTAPVVALDTPHLWTDWTRSVLSEVDQVVLTATPDLANLRNAKNIIDTLAKLRPNDAPPALVLNQVGIAKKPEIAIEEFCEPLNLKPSMVLGFDPELFGNAANGGMMIRQSAPRHEIAKLFDELAHQLTGRGVAKTQKKPSLFDRLGLKAKKKAA</sequence>
<dbReference type="GO" id="GO:0016887">
    <property type="term" value="F:ATP hydrolysis activity"/>
    <property type="evidence" value="ECO:0007669"/>
    <property type="project" value="TreeGrafter"/>
</dbReference>
<dbReference type="SUPFAM" id="SSF52540">
    <property type="entry name" value="P-loop containing nucleoside triphosphate hydrolases"/>
    <property type="match status" value="1"/>
</dbReference>
<dbReference type="Gene3D" id="3.40.50.2300">
    <property type="match status" value="1"/>
</dbReference>
<dbReference type="InterPro" id="IPR011006">
    <property type="entry name" value="CheY-like_superfamily"/>
</dbReference>
<dbReference type="GO" id="GO:0005829">
    <property type="term" value="C:cytosol"/>
    <property type="evidence" value="ECO:0007669"/>
    <property type="project" value="TreeGrafter"/>
</dbReference>
<dbReference type="InterPro" id="IPR050625">
    <property type="entry name" value="ParA/MinD_ATPase"/>
</dbReference>
<organism evidence="3 4">
    <name type="scientific">Fulvimarina pelagi HTCC2506</name>
    <dbReference type="NCBI Taxonomy" id="314231"/>
    <lineage>
        <taxon>Bacteria</taxon>
        <taxon>Pseudomonadati</taxon>
        <taxon>Pseudomonadota</taxon>
        <taxon>Alphaproteobacteria</taxon>
        <taxon>Hyphomicrobiales</taxon>
        <taxon>Aurantimonadaceae</taxon>
        <taxon>Fulvimarina</taxon>
    </lineage>
</organism>
<name>Q0G4Q6_9HYPH</name>
<dbReference type="GO" id="GO:0051782">
    <property type="term" value="P:negative regulation of cell division"/>
    <property type="evidence" value="ECO:0007669"/>
    <property type="project" value="TreeGrafter"/>
</dbReference>
<gene>
    <name evidence="3" type="ORF">FP2506_10951</name>
</gene>
<keyword evidence="1" id="KW-0547">Nucleotide-binding</keyword>
<dbReference type="PANTHER" id="PTHR43384:SF6">
    <property type="entry name" value="SEPTUM SITE-DETERMINING PROTEIN MIND HOMOLOG, CHLOROPLASTIC"/>
    <property type="match status" value="1"/>
</dbReference>
<reference evidence="3 4" key="1">
    <citation type="journal article" date="2010" name="J. Bacteriol.">
        <title>Genome sequence of Fulvimarina pelagi HTCC2506T, a Mn(II)-oxidizing alphaproteobacterium possessing an aerobic anoxygenic photosynthetic gene cluster and Xanthorhodopsin.</title>
        <authorList>
            <person name="Kang I."/>
            <person name="Oh H.M."/>
            <person name="Lim S.I."/>
            <person name="Ferriera S."/>
            <person name="Giovannoni S.J."/>
            <person name="Cho J.C."/>
        </authorList>
    </citation>
    <scope>NUCLEOTIDE SEQUENCE [LARGE SCALE GENOMIC DNA]</scope>
    <source>
        <strain evidence="3 4">HTCC2506</strain>
    </source>
</reference>
<proteinExistence type="predicted"/>
<dbReference type="RefSeq" id="WP_007067332.1">
    <property type="nucleotide sequence ID" value="NZ_DS022272.1"/>
</dbReference>
<evidence type="ECO:0000256" key="2">
    <source>
        <dbReference type="ARBA" id="ARBA00022840"/>
    </source>
</evidence>
<dbReference type="Gene3D" id="3.40.50.300">
    <property type="entry name" value="P-loop containing nucleotide triphosphate hydrolases"/>
    <property type="match status" value="1"/>
</dbReference>
<dbReference type="GO" id="GO:0005524">
    <property type="term" value="F:ATP binding"/>
    <property type="evidence" value="ECO:0007669"/>
    <property type="project" value="UniProtKB-KW"/>
</dbReference>
<evidence type="ECO:0000256" key="1">
    <source>
        <dbReference type="ARBA" id="ARBA00022741"/>
    </source>
</evidence>
<dbReference type="PANTHER" id="PTHR43384">
    <property type="entry name" value="SEPTUM SITE-DETERMINING PROTEIN MIND HOMOLOG, CHLOROPLASTIC-RELATED"/>
    <property type="match status" value="1"/>
</dbReference>